<dbReference type="InterPro" id="IPR008995">
    <property type="entry name" value="Mo/tungstate-bd_C_term_dom"/>
</dbReference>
<dbReference type="Proteomes" id="UP000581087">
    <property type="component" value="Unassembled WGS sequence"/>
</dbReference>
<sequence length="147" mass="15229">MASRTYRVSDAAALIGVSDDTIRRWAAAGRVRIDTGADGVKAIDGVELASLAREVATTHRADELGGLPPASARNRLHGIVTAIVRDTVMAQVDVQAGPFRLVSLISREAADELDLDVGSLVVASVKATNLGIEAPASAFGRDSSAHA</sequence>
<evidence type="ECO:0000259" key="3">
    <source>
        <dbReference type="PROSITE" id="PS51866"/>
    </source>
</evidence>
<dbReference type="Pfam" id="PF03459">
    <property type="entry name" value="TOBE"/>
    <property type="match status" value="1"/>
</dbReference>
<dbReference type="AlphaFoldDB" id="A0A4Q2M0P7"/>
<keyword evidence="1 2" id="KW-0500">Molybdenum</keyword>
<reference evidence="4 8" key="2">
    <citation type="submission" date="2020-07" db="EMBL/GenBank/DDBJ databases">
        <title>Sequencing the genomes of 1000 actinobacteria strains.</title>
        <authorList>
            <person name="Klenk H.-P."/>
        </authorList>
    </citation>
    <scope>NUCLEOTIDE SEQUENCE [LARGE SCALE GENOMIC DNA]</scope>
    <source>
        <strain evidence="4 8">DSM 23870</strain>
    </source>
</reference>
<evidence type="ECO:0000256" key="1">
    <source>
        <dbReference type="ARBA" id="ARBA00022505"/>
    </source>
</evidence>
<reference evidence="5 7" key="1">
    <citation type="submission" date="2019-01" db="EMBL/GenBank/DDBJ databases">
        <title>Agromyces.</title>
        <authorList>
            <person name="Li J."/>
        </authorList>
    </citation>
    <scope>NUCLEOTIDE SEQUENCE [LARGE SCALE GENOMIC DNA]</scope>
    <source>
        <strain evidence="5 7">DSM 23870</strain>
    </source>
</reference>
<comment type="caution">
    <text evidence="5">The sequence shown here is derived from an EMBL/GenBank/DDBJ whole genome shotgun (WGS) entry which is preliminary data.</text>
</comment>
<accession>A0A4Q2M0P7</accession>
<organism evidence="5 7">
    <name type="scientific">Agromyces atrinae</name>
    <dbReference type="NCBI Taxonomy" id="592376"/>
    <lineage>
        <taxon>Bacteria</taxon>
        <taxon>Bacillati</taxon>
        <taxon>Actinomycetota</taxon>
        <taxon>Actinomycetes</taxon>
        <taxon>Micrococcales</taxon>
        <taxon>Microbacteriaceae</taxon>
        <taxon>Agromyces</taxon>
    </lineage>
</organism>
<dbReference type="SUPFAM" id="SSF46955">
    <property type="entry name" value="Putative DNA-binding domain"/>
    <property type="match status" value="1"/>
</dbReference>
<evidence type="ECO:0000313" key="7">
    <source>
        <dbReference type="Proteomes" id="UP000292686"/>
    </source>
</evidence>
<keyword evidence="7" id="KW-1185">Reference proteome</keyword>
<evidence type="ECO:0000313" key="4">
    <source>
        <dbReference type="EMBL" id="NYD66997.1"/>
    </source>
</evidence>
<dbReference type="EMBL" id="SDPM01000010">
    <property type="protein sequence ID" value="RXZ85377.1"/>
    <property type="molecule type" value="Genomic_DNA"/>
</dbReference>
<dbReference type="SUPFAM" id="SSF50331">
    <property type="entry name" value="MOP-like"/>
    <property type="match status" value="1"/>
</dbReference>
<protein>
    <submittedName>
        <fullName evidence="5">MerR family transcriptional regulator</fullName>
    </submittedName>
    <submittedName>
        <fullName evidence="4">Molybdopterin-binding protein</fullName>
    </submittedName>
</protein>
<dbReference type="EMBL" id="SDPM01000011">
    <property type="protein sequence ID" value="RXZ85269.1"/>
    <property type="molecule type" value="Genomic_DNA"/>
</dbReference>
<dbReference type="EMBL" id="JACCBI010000001">
    <property type="protein sequence ID" value="NYD66997.1"/>
    <property type="molecule type" value="Genomic_DNA"/>
</dbReference>
<dbReference type="GO" id="GO:0015689">
    <property type="term" value="P:molybdate ion transport"/>
    <property type="evidence" value="ECO:0007669"/>
    <property type="project" value="InterPro"/>
</dbReference>
<dbReference type="Gene3D" id="2.40.50.100">
    <property type="match status" value="1"/>
</dbReference>
<name>A0A4Q2M0P7_9MICO</name>
<evidence type="ECO:0000313" key="5">
    <source>
        <dbReference type="EMBL" id="RXZ85269.1"/>
    </source>
</evidence>
<dbReference type="InterPro" id="IPR005116">
    <property type="entry name" value="Transp-assoc_OB_typ1"/>
</dbReference>
<dbReference type="InterPro" id="IPR009061">
    <property type="entry name" value="DNA-bd_dom_put_sf"/>
</dbReference>
<evidence type="ECO:0000313" key="8">
    <source>
        <dbReference type="Proteomes" id="UP000581087"/>
    </source>
</evidence>
<dbReference type="OrthoDB" id="271159at2"/>
<evidence type="ECO:0000313" key="6">
    <source>
        <dbReference type="EMBL" id="RXZ85377.1"/>
    </source>
</evidence>
<dbReference type="RefSeq" id="WP_129176881.1">
    <property type="nucleotide sequence ID" value="NZ_JACCBI010000001.1"/>
</dbReference>
<proteinExistence type="predicted"/>
<dbReference type="Proteomes" id="UP000292686">
    <property type="component" value="Unassembled WGS sequence"/>
</dbReference>
<gene>
    <name evidence="4" type="ORF">BJ972_001516</name>
    <name evidence="6" type="ORF">ESP50_15715</name>
    <name evidence="5" type="ORF">ESP50_16310</name>
</gene>
<evidence type="ECO:0000256" key="2">
    <source>
        <dbReference type="PROSITE-ProRule" id="PRU01213"/>
    </source>
</evidence>
<feature type="domain" description="Mop" evidence="3">
    <location>
        <begin position="69"/>
        <end position="134"/>
    </location>
</feature>
<dbReference type="InterPro" id="IPR004606">
    <property type="entry name" value="Mop_domain"/>
</dbReference>
<dbReference type="PROSITE" id="PS51866">
    <property type="entry name" value="MOP"/>
    <property type="match status" value="1"/>
</dbReference>